<evidence type="ECO:0000256" key="6">
    <source>
        <dbReference type="ARBA" id="ARBA00022840"/>
    </source>
</evidence>
<accession>A0A1J5RN46</accession>
<gene>
    <name evidence="8" type="primary">bioD1_5</name>
    <name evidence="8" type="ORF">GALL_202920</name>
</gene>
<dbReference type="EMBL" id="MLJW01000129">
    <property type="protein sequence ID" value="OIQ97672.1"/>
    <property type="molecule type" value="Genomic_DNA"/>
</dbReference>
<dbReference type="GO" id="GO:0005524">
    <property type="term" value="F:ATP binding"/>
    <property type="evidence" value="ECO:0007669"/>
    <property type="project" value="UniProtKB-KW"/>
</dbReference>
<evidence type="ECO:0000256" key="2">
    <source>
        <dbReference type="ARBA" id="ARBA00022598"/>
    </source>
</evidence>
<dbReference type="UniPathway" id="UPA00078"/>
<name>A0A1J5RN46_9ZZZZ</name>
<evidence type="ECO:0000256" key="4">
    <source>
        <dbReference type="ARBA" id="ARBA00022741"/>
    </source>
</evidence>
<keyword evidence="5" id="KW-0093">Biotin biosynthesis</keyword>
<dbReference type="FunFam" id="3.40.50.300:FF:000292">
    <property type="entry name" value="ATP-dependent dethiobiotin synthetase BioD"/>
    <property type="match status" value="1"/>
</dbReference>
<comment type="caution">
    <text evidence="8">The sequence shown here is derived from an EMBL/GenBank/DDBJ whole genome shotgun (WGS) entry which is preliminary data.</text>
</comment>
<dbReference type="InterPro" id="IPR004472">
    <property type="entry name" value="DTB_synth_BioD"/>
</dbReference>
<dbReference type="PANTHER" id="PTHR43210:SF5">
    <property type="entry name" value="DETHIOBIOTIN SYNTHETASE"/>
    <property type="match status" value="1"/>
</dbReference>
<organism evidence="8">
    <name type="scientific">mine drainage metagenome</name>
    <dbReference type="NCBI Taxonomy" id="410659"/>
    <lineage>
        <taxon>unclassified sequences</taxon>
        <taxon>metagenomes</taxon>
        <taxon>ecological metagenomes</taxon>
    </lineage>
</organism>
<keyword evidence="7" id="KW-0460">Magnesium</keyword>
<dbReference type="Pfam" id="PF13500">
    <property type="entry name" value="AAA_26"/>
    <property type="match status" value="1"/>
</dbReference>
<dbReference type="SUPFAM" id="SSF52540">
    <property type="entry name" value="P-loop containing nucleoside triphosphate hydrolases"/>
    <property type="match status" value="1"/>
</dbReference>
<dbReference type="Gene3D" id="3.40.50.300">
    <property type="entry name" value="P-loop containing nucleotide triphosphate hydrolases"/>
    <property type="match status" value="1"/>
</dbReference>
<keyword evidence="1" id="KW-0963">Cytoplasm</keyword>
<dbReference type="NCBIfam" id="TIGR00347">
    <property type="entry name" value="bioD"/>
    <property type="match status" value="1"/>
</dbReference>
<dbReference type="EC" id="6.3.3.3" evidence="8"/>
<dbReference type="GO" id="GO:0000287">
    <property type="term" value="F:magnesium ion binding"/>
    <property type="evidence" value="ECO:0007669"/>
    <property type="project" value="InterPro"/>
</dbReference>
<evidence type="ECO:0000256" key="7">
    <source>
        <dbReference type="ARBA" id="ARBA00022842"/>
    </source>
</evidence>
<keyword evidence="3" id="KW-0479">Metal-binding</keyword>
<proteinExistence type="inferred from homology"/>
<dbReference type="InterPro" id="IPR027417">
    <property type="entry name" value="P-loop_NTPase"/>
</dbReference>
<evidence type="ECO:0000256" key="1">
    <source>
        <dbReference type="ARBA" id="ARBA00022490"/>
    </source>
</evidence>
<evidence type="ECO:0000256" key="3">
    <source>
        <dbReference type="ARBA" id="ARBA00022723"/>
    </source>
</evidence>
<evidence type="ECO:0000256" key="5">
    <source>
        <dbReference type="ARBA" id="ARBA00022756"/>
    </source>
</evidence>
<dbReference type="GO" id="GO:0009102">
    <property type="term" value="P:biotin biosynthetic process"/>
    <property type="evidence" value="ECO:0007669"/>
    <property type="project" value="UniProtKB-UniPathway"/>
</dbReference>
<dbReference type="PANTHER" id="PTHR43210">
    <property type="entry name" value="DETHIOBIOTIN SYNTHETASE"/>
    <property type="match status" value="1"/>
</dbReference>
<sequence length="224" mass="23356">MRCFVAGTDTDVGKTLVAAALLHKCRERGQTAAGMKPVAAGCEPRGSRLWNADVAALTAASGLALDRALVNPYLFAAPIAPHIAAAEEGIDIDLEHIANCYARLCEQAEAVVVEGAGGFLVPLGEDSDGGHLARRLGLPVLLVVGMRLGCINHALLTQEAIAARGLTLAGWVANRVDPGMERIDANLAALKSRLRAPLLGVIPFLDRPEAAAAARHLELPSPSN</sequence>
<dbReference type="GO" id="GO:0005829">
    <property type="term" value="C:cytosol"/>
    <property type="evidence" value="ECO:0007669"/>
    <property type="project" value="TreeGrafter"/>
</dbReference>
<reference evidence="8" key="1">
    <citation type="submission" date="2016-10" db="EMBL/GenBank/DDBJ databases">
        <title>Sequence of Gallionella enrichment culture.</title>
        <authorList>
            <person name="Poehlein A."/>
            <person name="Muehling M."/>
            <person name="Daniel R."/>
        </authorList>
    </citation>
    <scope>NUCLEOTIDE SEQUENCE</scope>
</reference>
<dbReference type="CDD" id="cd03109">
    <property type="entry name" value="DTBS"/>
    <property type="match status" value="1"/>
</dbReference>
<keyword evidence="4" id="KW-0547">Nucleotide-binding</keyword>
<dbReference type="PIRSF" id="PIRSF006755">
    <property type="entry name" value="DTB_synth"/>
    <property type="match status" value="1"/>
</dbReference>
<evidence type="ECO:0000313" key="8">
    <source>
        <dbReference type="EMBL" id="OIQ97672.1"/>
    </source>
</evidence>
<keyword evidence="2 8" id="KW-0436">Ligase</keyword>
<protein>
    <submittedName>
        <fullName evidence="8">ATP-dependent dethiobiotin synthetase BioD 1</fullName>
        <ecNumber evidence="8">6.3.3.3</ecNumber>
    </submittedName>
</protein>
<dbReference type="HAMAP" id="MF_00336">
    <property type="entry name" value="BioD"/>
    <property type="match status" value="1"/>
</dbReference>
<keyword evidence="6" id="KW-0067">ATP-binding</keyword>
<dbReference type="AlphaFoldDB" id="A0A1J5RN46"/>
<dbReference type="GO" id="GO:0042803">
    <property type="term" value="F:protein homodimerization activity"/>
    <property type="evidence" value="ECO:0007669"/>
    <property type="project" value="UniProtKB-ARBA"/>
</dbReference>
<dbReference type="GO" id="GO:0004141">
    <property type="term" value="F:dethiobiotin synthase activity"/>
    <property type="evidence" value="ECO:0007669"/>
    <property type="project" value="UniProtKB-EC"/>
</dbReference>